<evidence type="ECO:0000313" key="2">
    <source>
        <dbReference type="Proteomes" id="UP001175211"/>
    </source>
</evidence>
<dbReference type="GeneID" id="85364646"/>
<name>A0AA39MFD8_ARMTA</name>
<evidence type="ECO:0008006" key="3">
    <source>
        <dbReference type="Google" id="ProtNLM"/>
    </source>
</evidence>
<comment type="caution">
    <text evidence="1">The sequence shown here is derived from an EMBL/GenBank/DDBJ whole genome shotgun (WGS) entry which is preliminary data.</text>
</comment>
<accession>A0AA39MFD8</accession>
<proteinExistence type="predicted"/>
<dbReference type="AlphaFoldDB" id="A0AA39MFD8"/>
<dbReference type="EMBL" id="JAUEPS010000265">
    <property type="protein sequence ID" value="KAK0432826.1"/>
    <property type="molecule type" value="Genomic_DNA"/>
</dbReference>
<reference evidence="1" key="1">
    <citation type="submission" date="2023-06" db="EMBL/GenBank/DDBJ databases">
        <authorList>
            <consortium name="Lawrence Berkeley National Laboratory"/>
            <person name="Ahrendt S."/>
            <person name="Sahu N."/>
            <person name="Indic B."/>
            <person name="Wong-Bajracharya J."/>
            <person name="Merenyi Z."/>
            <person name="Ke H.-M."/>
            <person name="Monk M."/>
            <person name="Kocsube S."/>
            <person name="Drula E."/>
            <person name="Lipzen A."/>
            <person name="Balint B."/>
            <person name="Henrissat B."/>
            <person name="Andreopoulos B."/>
            <person name="Martin F.M."/>
            <person name="Harder C.B."/>
            <person name="Rigling D."/>
            <person name="Ford K.L."/>
            <person name="Foster G.D."/>
            <person name="Pangilinan J."/>
            <person name="Papanicolaou A."/>
            <person name="Barry K."/>
            <person name="LaButti K."/>
            <person name="Viragh M."/>
            <person name="Koriabine M."/>
            <person name="Yan M."/>
            <person name="Riley R."/>
            <person name="Champramary S."/>
            <person name="Plett K.L."/>
            <person name="Tsai I.J."/>
            <person name="Slot J."/>
            <person name="Sipos G."/>
            <person name="Plett J."/>
            <person name="Nagy L.G."/>
            <person name="Grigoriev I.V."/>
        </authorList>
    </citation>
    <scope>NUCLEOTIDE SEQUENCE</scope>
    <source>
        <strain evidence="1">CCBAS 213</strain>
    </source>
</reference>
<gene>
    <name evidence="1" type="ORF">EV420DRAFT_1771826</name>
</gene>
<sequence length="405" mass="45984">MSTPVHSPPTKMVKPYSLPQELTDKIVDALFNANDQESIRACSQVSRAFYYRSRYYIFREVYLACHHDAESLYDLCINSPDLCSCVESLIFTKIWDMDANKFLLPLIKLLTKVTFIRISGLLWGWFPDDVLDASASLPLLTGSSLKNVYFNRGMRSFYSFASRLRNLVAVTFEGGLISLREESLEVVFREAKPVAIKKIHIYSSPQSQVFIEGLFTSPASPFCLRELQDVTFDVDPNTLVAPELLPSSGDHDFTLLKRIVDESRESLMTLEIVSVNFIPPFDICLCHISDLRFIICEHPSQESVPISAIKWLIRGLVLPSHMKSARLSIAAMVIVGRESLWIQTTEGSECFKCLDSILVDSRYPLQKFLVEFSELNEDQKDARKLAVIQNMPQLHKKGLLDIRLG</sequence>
<dbReference type="Proteomes" id="UP001175211">
    <property type="component" value="Unassembled WGS sequence"/>
</dbReference>
<protein>
    <recommendedName>
        <fullName evidence="3">F-box domain-containing protein</fullName>
    </recommendedName>
</protein>
<evidence type="ECO:0000313" key="1">
    <source>
        <dbReference type="EMBL" id="KAK0432826.1"/>
    </source>
</evidence>
<dbReference type="RefSeq" id="XP_060321419.1">
    <property type="nucleotide sequence ID" value="XM_060481098.1"/>
</dbReference>
<keyword evidence="2" id="KW-1185">Reference proteome</keyword>
<organism evidence="1 2">
    <name type="scientific">Armillaria tabescens</name>
    <name type="common">Ringless honey mushroom</name>
    <name type="synonym">Agaricus tabescens</name>
    <dbReference type="NCBI Taxonomy" id="1929756"/>
    <lineage>
        <taxon>Eukaryota</taxon>
        <taxon>Fungi</taxon>
        <taxon>Dikarya</taxon>
        <taxon>Basidiomycota</taxon>
        <taxon>Agaricomycotina</taxon>
        <taxon>Agaricomycetes</taxon>
        <taxon>Agaricomycetidae</taxon>
        <taxon>Agaricales</taxon>
        <taxon>Marasmiineae</taxon>
        <taxon>Physalacriaceae</taxon>
        <taxon>Desarmillaria</taxon>
    </lineage>
</organism>